<reference evidence="1" key="1">
    <citation type="submission" date="2020-06" db="EMBL/GenBank/DDBJ databases">
        <title>Legume-microbial interactions unlock mineral nutrients during tropical forest succession.</title>
        <authorList>
            <person name="Epihov D.Z."/>
        </authorList>
    </citation>
    <scope>NUCLEOTIDE SEQUENCE [LARGE SCALE GENOMIC DNA]</scope>
    <source>
        <strain evidence="1">Pan2503</strain>
    </source>
</reference>
<dbReference type="AlphaFoldDB" id="A0A7V8NX66"/>
<dbReference type="EMBL" id="JACDQQ010002856">
    <property type="protein sequence ID" value="MBA0089149.1"/>
    <property type="molecule type" value="Genomic_DNA"/>
</dbReference>
<sequence length="75" mass="8547">MSLGPALPLYNAYNERCGTIALEKALRLHGVDLVVRARGSGRRRRFTSAKLYARTSQCWAPRMSDRYLVLQLITH</sequence>
<evidence type="ECO:0000313" key="2">
    <source>
        <dbReference type="Proteomes" id="UP000567293"/>
    </source>
</evidence>
<dbReference type="Proteomes" id="UP000567293">
    <property type="component" value="Unassembled WGS sequence"/>
</dbReference>
<organism evidence="1 2">
    <name type="scientific">Candidatus Acidiferrum panamense</name>
    <dbReference type="NCBI Taxonomy" id="2741543"/>
    <lineage>
        <taxon>Bacteria</taxon>
        <taxon>Pseudomonadati</taxon>
        <taxon>Acidobacteriota</taxon>
        <taxon>Terriglobia</taxon>
        <taxon>Candidatus Acidiferrales</taxon>
        <taxon>Candidatus Acidiferrum</taxon>
    </lineage>
</organism>
<gene>
    <name evidence="1" type="ORF">HRJ53_29515</name>
</gene>
<keyword evidence="2" id="KW-1185">Reference proteome</keyword>
<comment type="caution">
    <text evidence="1">The sequence shown here is derived from an EMBL/GenBank/DDBJ whole genome shotgun (WGS) entry which is preliminary data.</text>
</comment>
<proteinExistence type="predicted"/>
<protein>
    <submittedName>
        <fullName evidence="1">Uncharacterized protein</fullName>
    </submittedName>
</protein>
<accession>A0A7V8NX66</accession>
<evidence type="ECO:0000313" key="1">
    <source>
        <dbReference type="EMBL" id="MBA0089149.1"/>
    </source>
</evidence>
<name>A0A7V8NX66_9BACT</name>